<feature type="compositionally biased region" description="Pro residues" evidence="1">
    <location>
        <begin position="244"/>
        <end position="256"/>
    </location>
</feature>
<evidence type="ECO:0000256" key="1">
    <source>
        <dbReference type="SAM" id="MobiDB-lite"/>
    </source>
</evidence>
<evidence type="ECO:0000313" key="3">
    <source>
        <dbReference type="Proteomes" id="UP000269721"/>
    </source>
</evidence>
<dbReference type="EMBL" id="KZ996173">
    <property type="protein sequence ID" value="RKO89304.1"/>
    <property type="molecule type" value="Genomic_DNA"/>
</dbReference>
<feature type="non-terminal residue" evidence="2">
    <location>
        <position position="1"/>
    </location>
</feature>
<dbReference type="AlphaFoldDB" id="A0A4P9WA53"/>
<name>A0A4P9WA53_9FUNG</name>
<feature type="region of interest" description="Disordered" evidence="1">
    <location>
        <begin position="61"/>
        <end position="83"/>
    </location>
</feature>
<keyword evidence="3" id="KW-1185">Reference proteome</keyword>
<proteinExistence type="predicted"/>
<feature type="compositionally biased region" description="Low complexity" evidence="1">
    <location>
        <begin position="187"/>
        <end position="196"/>
    </location>
</feature>
<sequence>EREAIIRSEELARRITLERILSLRERENQIHRALLTTHSPQSPPAPRPRLAIRRHVPTLHCVPPRPRPHSAPPSPSPVASPGVGSYHLDMLDLEGVPRFLSMGRGPTTWDRDGDDSGDGLDAGGQRDEGWHAGVASRDSEREEQAEMSANGVVDNDDGRHNRESPSVPTLKAPPPSHAPTPLPLPPTARALTSTPLFFPSSSRDKPLPSILRTTTTPRDTAKAAESSSPSVDLPRTTPRSPHFAAPPPPLYSPPDAPTQQHHLPRTGITSPLVWDPIPTPPDGIDDSLHRGRGEPGRGAGGGAGKKWWGRVVVKLGRGDDRVVG</sequence>
<protein>
    <submittedName>
        <fullName evidence="2">Uncharacterized protein</fullName>
    </submittedName>
</protein>
<reference evidence="3" key="1">
    <citation type="journal article" date="2018" name="Nat. Microbiol.">
        <title>Leveraging single-cell genomics to expand the fungal tree of life.</title>
        <authorList>
            <person name="Ahrendt S.R."/>
            <person name="Quandt C.A."/>
            <person name="Ciobanu D."/>
            <person name="Clum A."/>
            <person name="Salamov A."/>
            <person name="Andreopoulos B."/>
            <person name="Cheng J.F."/>
            <person name="Woyke T."/>
            <person name="Pelin A."/>
            <person name="Henrissat B."/>
            <person name="Reynolds N.K."/>
            <person name="Benny G.L."/>
            <person name="Smith M.E."/>
            <person name="James T.Y."/>
            <person name="Grigoriev I.V."/>
        </authorList>
    </citation>
    <scope>NUCLEOTIDE SEQUENCE [LARGE SCALE GENOMIC DNA]</scope>
</reference>
<dbReference type="Proteomes" id="UP000269721">
    <property type="component" value="Unassembled WGS sequence"/>
</dbReference>
<evidence type="ECO:0000313" key="2">
    <source>
        <dbReference type="EMBL" id="RKO89304.1"/>
    </source>
</evidence>
<feature type="compositionally biased region" description="Basic and acidic residues" evidence="1">
    <location>
        <begin position="286"/>
        <end position="295"/>
    </location>
</feature>
<feature type="compositionally biased region" description="Pro residues" evidence="1">
    <location>
        <begin position="171"/>
        <end position="186"/>
    </location>
</feature>
<accession>A0A4P9WA53</accession>
<gene>
    <name evidence="2" type="ORF">BDK51DRAFT_52748</name>
</gene>
<feature type="compositionally biased region" description="Pro residues" evidence="1">
    <location>
        <begin position="63"/>
        <end position="78"/>
    </location>
</feature>
<feature type="region of interest" description="Disordered" evidence="1">
    <location>
        <begin position="104"/>
        <end position="306"/>
    </location>
</feature>
<organism evidence="2 3">
    <name type="scientific">Blyttiomyces helicus</name>
    <dbReference type="NCBI Taxonomy" id="388810"/>
    <lineage>
        <taxon>Eukaryota</taxon>
        <taxon>Fungi</taxon>
        <taxon>Fungi incertae sedis</taxon>
        <taxon>Chytridiomycota</taxon>
        <taxon>Chytridiomycota incertae sedis</taxon>
        <taxon>Chytridiomycetes</taxon>
        <taxon>Chytridiomycetes incertae sedis</taxon>
        <taxon>Blyttiomyces</taxon>
    </lineage>
</organism>